<evidence type="ECO:0000256" key="6">
    <source>
        <dbReference type="ARBA" id="ARBA00023277"/>
    </source>
</evidence>
<feature type="binding site" evidence="8">
    <location>
        <position position="87"/>
    </location>
    <ligand>
        <name>Mn(2+)</name>
        <dbReference type="ChEBI" id="CHEBI:29035"/>
        <label>2</label>
    </ligand>
</feature>
<comment type="cofactor">
    <cofactor evidence="8">
        <name>Mn(2+)</name>
        <dbReference type="ChEBI" id="CHEBI:29035"/>
    </cofactor>
</comment>
<evidence type="ECO:0000256" key="9">
    <source>
        <dbReference type="PIRSR" id="PIRSR004532-2"/>
    </source>
</evidence>
<dbReference type="SUPFAM" id="SSF56655">
    <property type="entry name" value="Carbohydrate phosphatase"/>
    <property type="match status" value="1"/>
</dbReference>
<evidence type="ECO:0000313" key="11">
    <source>
        <dbReference type="EMBL" id="MBJ2116742.1"/>
    </source>
</evidence>
<keyword evidence="6 7" id="KW-0119">Carbohydrate metabolism</keyword>
<dbReference type="EMBL" id="JAEKCB010000001">
    <property type="protein sequence ID" value="MBJ2116742.1"/>
    <property type="molecule type" value="Genomic_DNA"/>
</dbReference>
<name>A0A0G4QAU0_9GAMM</name>
<dbReference type="AlphaFoldDB" id="A0A0G4QAU0"/>
<dbReference type="Gene3D" id="3.30.540.10">
    <property type="entry name" value="Fructose-1,6-Bisphosphatase, subunit A, domain 1"/>
    <property type="match status" value="1"/>
</dbReference>
<dbReference type="GO" id="GO:0006071">
    <property type="term" value="P:glycerol metabolic process"/>
    <property type="evidence" value="ECO:0007669"/>
    <property type="project" value="InterPro"/>
</dbReference>
<dbReference type="Gene3D" id="3.40.190.90">
    <property type="match status" value="1"/>
</dbReference>
<feature type="binding site" evidence="9">
    <location>
        <begin position="90"/>
        <end position="92"/>
    </location>
    <ligand>
        <name>substrate</name>
    </ligand>
</feature>
<feature type="binding site" evidence="8">
    <location>
        <position position="215"/>
    </location>
    <ligand>
        <name>Mn(2+)</name>
        <dbReference type="ChEBI" id="CHEBI:29035"/>
        <label>2</label>
    </ligand>
</feature>
<dbReference type="RefSeq" id="WP_006532981.1">
    <property type="nucleotide sequence ID" value="NZ_CAXOKJ010000009.1"/>
</dbReference>
<dbReference type="NCBIfam" id="TIGR00330">
    <property type="entry name" value="glpX"/>
    <property type="match status" value="1"/>
</dbReference>
<feature type="binding site" evidence="8">
    <location>
        <position position="35"/>
    </location>
    <ligand>
        <name>Mn(2+)</name>
        <dbReference type="ChEBI" id="CHEBI:29035"/>
        <label>1</label>
    </ligand>
</feature>
<evidence type="ECO:0000313" key="13">
    <source>
        <dbReference type="Proteomes" id="UP000619976"/>
    </source>
</evidence>
<dbReference type="PIRSF" id="PIRSF004532">
    <property type="entry name" value="GlpX"/>
    <property type="match status" value="1"/>
</dbReference>
<organism evidence="10 12">
    <name type="scientific">Proteus penneri</name>
    <dbReference type="NCBI Taxonomy" id="102862"/>
    <lineage>
        <taxon>Bacteria</taxon>
        <taxon>Pseudomonadati</taxon>
        <taxon>Pseudomonadota</taxon>
        <taxon>Gammaproteobacteria</taxon>
        <taxon>Enterobacterales</taxon>
        <taxon>Morganellaceae</taxon>
        <taxon>Proteus</taxon>
    </lineage>
</organism>
<sequence length="326" mass="35081">MKLNDELTNAIASVTEAAAIAAMPWIGKQNKNAADDAAVSAMRERLNNLNINGEIVIGEGEIDEAPMLYIGEKVGNGKGDKIEIAVDPIDGTRMVAMGENNSLAILAAGFEGSFLQAPDMYMEKLIVGKQAAGVIDLNHCLEYNLDAIAQTLNKPIEQLTLAILDKPRHHDIIKDLRAKGINIITLPDGDVLASLYATMPNNSIDVMYGIGGAPEGVISAAIAKALGGDMQARLITRDIAKGNSAENREYAVSEIARCHKMGTDVNIKLSLDTLVRNQDVMFAATAITKGDFLSGVNQQAQYLQTHSLVINGSTHSLRYIENFHLR</sequence>
<protein>
    <recommendedName>
        <fullName evidence="7">Fructose-1,6-bisphosphatase</fullName>
    </recommendedName>
</protein>
<dbReference type="Proteomes" id="UP000619976">
    <property type="component" value="Unassembled WGS sequence"/>
</dbReference>
<comment type="catalytic activity">
    <reaction evidence="1">
        <text>beta-D-fructose 1,6-bisphosphate + H2O = beta-D-fructose 6-phosphate + phosphate</text>
        <dbReference type="Rhea" id="RHEA:11064"/>
        <dbReference type="ChEBI" id="CHEBI:15377"/>
        <dbReference type="ChEBI" id="CHEBI:32966"/>
        <dbReference type="ChEBI" id="CHEBI:43474"/>
        <dbReference type="ChEBI" id="CHEBI:57634"/>
        <dbReference type="EC" id="3.1.3.11"/>
    </reaction>
</comment>
<dbReference type="GO" id="GO:0006094">
    <property type="term" value="P:gluconeogenesis"/>
    <property type="evidence" value="ECO:0007669"/>
    <property type="project" value="InterPro"/>
</dbReference>
<dbReference type="InterPro" id="IPR004464">
    <property type="entry name" value="FBPase_class-2/SBPase"/>
</dbReference>
<feature type="binding site" evidence="9">
    <location>
        <position position="121"/>
    </location>
    <ligand>
        <name>substrate</name>
    </ligand>
</feature>
<evidence type="ECO:0000256" key="3">
    <source>
        <dbReference type="ARBA" id="ARBA00022723"/>
    </source>
</evidence>
<evidence type="ECO:0000313" key="10">
    <source>
        <dbReference type="EMBL" id="CRL63013.1"/>
    </source>
</evidence>
<dbReference type="Proteomes" id="UP000183920">
    <property type="component" value="Unassembled WGS sequence"/>
</dbReference>
<evidence type="ECO:0000256" key="2">
    <source>
        <dbReference type="ARBA" id="ARBA00008989"/>
    </source>
</evidence>
<proteinExistence type="inferred from homology"/>
<evidence type="ECO:0000256" key="1">
    <source>
        <dbReference type="ARBA" id="ARBA00001273"/>
    </source>
</evidence>
<dbReference type="GeneID" id="76523167"/>
<evidence type="ECO:0000256" key="8">
    <source>
        <dbReference type="PIRSR" id="PIRSR004532-1"/>
    </source>
</evidence>
<dbReference type="Pfam" id="PF03320">
    <property type="entry name" value="FBPase_glpX"/>
    <property type="match status" value="1"/>
</dbReference>
<gene>
    <name evidence="10" type="primary">glpX</name>
    <name evidence="10" type="ORF">BN1804_02272</name>
    <name evidence="11" type="ORF">JFQ69_03525</name>
</gene>
<dbReference type="GO" id="GO:0005829">
    <property type="term" value="C:cytosol"/>
    <property type="evidence" value="ECO:0007669"/>
    <property type="project" value="TreeGrafter"/>
</dbReference>
<dbReference type="EMBL" id="CVRY01000004">
    <property type="protein sequence ID" value="CRL63013.1"/>
    <property type="molecule type" value="Genomic_DNA"/>
</dbReference>
<dbReference type="GO" id="GO:0046872">
    <property type="term" value="F:metal ion binding"/>
    <property type="evidence" value="ECO:0007669"/>
    <property type="project" value="UniProtKB-KW"/>
</dbReference>
<keyword evidence="13" id="KW-1185">Reference proteome</keyword>
<dbReference type="PANTHER" id="PTHR30447">
    <property type="entry name" value="FRUCTOSE-1,6-BISPHOSPHATASE CLASS 2"/>
    <property type="match status" value="1"/>
</dbReference>
<feature type="binding site" evidence="9">
    <location>
        <begin position="166"/>
        <end position="168"/>
    </location>
    <ligand>
        <name>substrate</name>
    </ligand>
</feature>
<feature type="binding site" evidence="8">
    <location>
        <position position="59"/>
    </location>
    <ligand>
        <name>Mn(2+)</name>
        <dbReference type="ChEBI" id="CHEBI:29035"/>
        <label>1</label>
    </ligand>
</feature>
<dbReference type="GO" id="GO:0030388">
    <property type="term" value="P:fructose 1,6-bisphosphate metabolic process"/>
    <property type="evidence" value="ECO:0007669"/>
    <property type="project" value="TreeGrafter"/>
</dbReference>
<feature type="binding site" evidence="8">
    <location>
        <position position="90"/>
    </location>
    <ligand>
        <name>Mn(2+)</name>
        <dbReference type="ChEBI" id="CHEBI:29035"/>
        <label>2</label>
    </ligand>
</feature>
<dbReference type="CDD" id="cd01516">
    <property type="entry name" value="FBPase_glpX"/>
    <property type="match status" value="1"/>
</dbReference>
<keyword evidence="3 8" id="KW-0479">Metal-binding</keyword>
<dbReference type="PANTHER" id="PTHR30447:SF0">
    <property type="entry name" value="FRUCTOSE-1,6-BISPHOSPHATASE 1 CLASS 2-RELATED"/>
    <property type="match status" value="1"/>
</dbReference>
<evidence type="ECO:0000256" key="4">
    <source>
        <dbReference type="ARBA" id="ARBA00022801"/>
    </source>
</evidence>
<dbReference type="GO" id="GO:0042132">
    <property type="term" value="F:fructose 1,6-bisphosphate 1-phosphatase activity"/>
    <property type="evidence" value="ECO:0007669"/>
    <property type="project" value="UniProtKB-EC"/>
</dbReference>
<feature type="binding site" evidence="9">
    <location>
        <begin position="188"/>
        <end position="190"/>
    </location>
    <ligand>
        <name>substrate</name>
    </ligand>
</feature>
<keyword evidence="5 8" id="KW-0464">Manganese</keyword>
<feature type="binding site" evidence="9">
    <location>
        <position position="212"/>
    </location>
    <ligand>
        <name>substrate</name>
    </ligand>
</feature>
<keyword evidence="4 11" id="KW-0378">Hydrolase</keyword>
<evidence type="ECO:0000256" key="5">
    <source>
        <dbReference type="ARBA" id="ARBA00023211"/>
    </source>
</evidence>
<evidence type="ECO:0000313" key="12">
    <source>
        <dbReference type="Proteomes" id="UP000183920"/>
    </source>
</evidence>
<accession>A0A0G4QAU0</accession>
<reference evidence="11 13" key="3">
    <citation type="submission" date="2020-12" db="EMBL/GenBank/DDBJ databases">
        <title>Enhanced detection system for hospital associated transmission using whole genome sequencing surveillance.</title>
        <authorList>
            <person name="Harrison L.H."/>
            <person name="Van Tyne D."/>
            <person name="Marsh J.W."/>
            <person name="Griffith M.P."/>
            <person name="Snyder D.J."/>
            <person name="Cooper V.S."/>
            <person name="Mustapha M."/>
        </authorList>
    </citation>
    <scope>NUCLEOTIDE SEQUENCE [LARGE SCALE GENOMIC DNA]</scope>
    <source>
        <strain evidence="11 13">PR00195</strain>
    </source>
</reference>
<comment type="similarity">
    <text evidence="2 7">Belongs to the FBPase class 2 family.</text>
</comment>
<reference evidence="12" key="2">
    <citation type="submission" date="2015-06" db="EMBL/GenBank/DDBJ databases">
        <authorList>
            <person name="Urmite Genomes"/>
        </authorList>
    </citation>
    <scope>NUCLEOTIDE SEQUENCE [LARGE SCALE GENOMIC DNA]</scope>
    <source>
        <strain evidence="12">CSUR P1867</strain>
    </source>
</reference>
<reference evidence="10" key="1">
    <citation type="submission" date="2015-06" db="EMBL/GenBank/DDBJ databases">
        <authorList>
            <person name="Urmite Genomes Urmite Genomes"/>
        </authorList>
    </citation>
    <scope>NUCLEOTIDE SEQUENCE [LARGE SCALE GENOMIC DNA]</scope>
    <source>
        <strain evidence="10">CSUR P1867</strain>
    </source>
</reference>
<evidence type="ECO:0000256" key="7">
    <source>
        <dbReference type="PIRNR" id="PIRNR004532"/>
    </source>
</evidence>
<accession>A0A379EMC8</accession>